<keyword evidence="2" id="KW-1185">Reference proteome</keyword>
<accession>A0A8H6HSC1</accession>
<dbReference type="EMBL" id="JACGCI010000049">
    <property type="protein sequence ID" value="KAF6751537.1"/>
    <property type="molecule type" value="Genomic_DNA"/>
</dbReference>
<comment type="caution">
    <text evidence="1">The sequence shown here is derived from an EMBL/GenBank/DDBJ whole genome shotgun (WGS) entry which is preliminary data.</text>
</comment>
<reference evidence="1 2" key="1">
    <citation type="submission" date="2020-07" db="EMBL/GenBank/DDBJ databases">
        <title>Comparative genomics of pyrophilous fungi reveals a link between fire events and developmental genes.</title>
        <authorList>
            <consortium name="DOE Joint Genome Institute"/>
            <person name="Steindorff A.S."/>
            <person name="Carver A."/>
            <person name="Calhoun S."/>
            <person name="Stillman K."/>
            <person name="Liu H."/>
            <person name="Lipzen A."/>
            <person name="Pangilinan J."/>
            <person name="Labutti K."/>
            <person name="Bruns T.D."/>
            <person name="Grigoriev I.V."/>
        </authorList>
    </citation>
    <scope>NUCLEOTIDE SEQUENCE [LARGE SCALE GENOMIC DNA]</scope>
    <source>
        <strain evidence="1 2">CBS 144469</strain>
    </source>
</reference>
<name>A0A8H6HSC1_9AGAR</name>
<dbReference type="Proteomes" id="UP000521943">
    <property type="component" value="Unassembled WGS sequence"/>
</dbReference>
<evidence type="ECO:0000313" key="2">
    <source>
        <dbReference type="Proteomes" id="UP000521943"/>
    </source>
</evidence>
<sequence length="300" mass="33469">MLYPLVIVTPLLQDVSKTSVLSFVVDAHDDLGGLHVRLMGFDARHIPDVYSAAYILMKRAIEVDADVRRRRRQHAAECEPEALEERSRAREIRSTIHIEILIISSAPRMPSWTRRFVVTRVATIWGGVECRGIEPSSRYFDPTRQFRVKASSALLSQVVGGDARGVGCRILSLREAESEVRFEDSVRAAGAVPVSRQPWLLRAIWRLGLRRIPAIGEVWGEKLRVIFAVVFTPPSSLASAELCERRLGVRLGIKCRTPTRPVCDGHRNSVGLRVWAGVLIEDSIVSSAVATTRNFVSGIR</sequence>
<protein>
    <submittedName>
        <fullName evidence="1">Uncharacterized protein</fullName>
    </submittedName>
</protein>
<evidence type="ECO:0000313" key="1">
    <source>
        <dbReference type="EMBL" id="KAF6751537.1"/>
    </source>
</evidence>
<organism evidence="1 2">
    <name type="scientific">Ephemerocybe angulata</name>
    <dbReference type="NCBI Taxonomy" id="980116"/>
    <lineage>
        <taxon>Eukaryota</taxon>
        <taxon>Fungi</taxon>
        <taxon>Dikarya</taxon>
        <taxon>Basidiomycota</taxon>
        <taxon>Agaricomycotina</taxon>
        <taxon>Agaricomycetes</taxon>
        <taxon>Agaricomycetidae</taxon>
        <taxon>Agaricales</taxon>
        <taxon>Agaricineae</taxon>
        <taxon>Psathyrellaceae</taxon>
        <taxon>Ephemerocybe</taxon>
    </lineage>
</organism>
<gene>
    <name evidence="1" type="ORF">DFP72DRAFT_1071213</name>
</gene>
<dbReference type="AlphaFoldDB" id="A0A8H6HSC1"/>
<proteinExistence type="predicted"/>